<feature type="domain" description="BHLH" evidence="4">
    <location>
        <begin position="100"/>
        <end position="158"/>
    </location>
</feature>
<dbReference type="EMBL" id="JANBOJ010000458">
    <property type="protein sequence ID" value="KAJ1719199.1"/>
    <property type="molecule type" value="Genomic_DNA"/>
</dbReference>
<evidence type="ECO:0000256" key="2">
    <source>
        <dbReference type="ARBA" id="ARBA00023242"/>
    </source>
</evidence>
<dbReference type="Gene3D" id="4.10.280.10">
    <property type="entry name" value="Helix-loop-helix DNA-binding domain"/>
    <property type="match status" value="1"/>
</dbReference>
<comment type="caution">
    <text evidence="5">The sequence shown here is derived from an EMBL/GenBank/DDBJ whole genome shotgun (WGS) entry which is preliminary data.</text>
</comment>
<reference evidence="5" key="1">
    <citation type="submission" date="2022-07" db="EMBL/GenBank/DDBJ databases">
        <title>Phylogenomic reconstructions and comparative analyses of Kickxellomycotina fungi.</title>
        <authorList>
            <person name="Reynolds N.K."/>
            <person name="Stajich J.E."/>
            <person name="Barry K."/>
            <person name="Grigoriev I.V."/>
            <person name="Crous P."/>
            <person name="Smith M.E."/>
        </authorList>
    </citation>
    <scope>NUCLEOTIDE SEQUENCE</scope>
    <source>
        <strain evidence="5">NBRC 32514</strain>
    </source>
</reference>
<name>A0A9W8CN70_9FUNG</name>
<dbReference type="AlphaFoldDB" id="A0A9W8CN70"/>
<feature type="compositionally biased region" description="Basic residues" evidence="3">
    <location>
        <begin position="244"/>
        <end position="254"/>
    </location>
</feature>
<evidence type="ECO:0000313" key="5">
    <source>
        <dbReference type="EMBL" id="KAJ1719199.1"/>
    </source>
</evidence>
<dbReference type="PANTHER" id="PTHR47787">
    <property type="entry name" value="CENTROMERE-BINDING PROTEIN 1"/>
    <property type="match status" value="1"/>
</dbReference>
<accession>A0A9W8CN70</accession>
<feature type="compositionally biased region" description="Basic and acidic residues" evidence="3">
    <location>
        <begin position="96"/>
        <end position="111"/>
    </location>
</feature>
<dbReference type="InterPro" id="IPR047206">
    <property type="entry name" value="bHLHzip_scCBP1-like"/>
</dbReference>
<dbReference type="InterPro" id="IPR011598">
    <property type="entry name" value="bHLH_dom"/>
</dbReference>
<feature type="compositionally biased region" description="Acidic residues" evidence="3">
    <location>
        <begin position="63"/>
        <end position="74"/>
    </location>
</feature>
<proteinExistence type="predicted"/>
<evidence type="ECO:0000313" key="6">
    <source>
        <dbReference type="Proteomes" id="UP001149813"/>
    </source>
</evidence>
<keyword evidence="6" id="KW-1185">Reference proteome</keyword>
<feature type="region of interest" description="Disordered" evidence="3">
    <location>
        <begin position="48"/>
        <end position="111"/>
    </location>
</feature>
<dbReference type="GO" id="GO:0003700">
    <property type="term" value="F:DNA-binding transcription factor activity"/>
    <property type="evidence" value="ECO:0007669"/>
    <property type="project" value="InterPro"/>
</dbReference>
<gene>
    <name evidence="5" type="primary">CBF1</name>
    <name evidence="5" type="ORF">LPJ53_005998</name>
</gene>
<dbReference type="OrthoDB" id="71302at2759"/>
<dbReference type="SUPFAM" id="SSF47459">
    <property type="entry name" value="HLH, helix-loop-helix DNA-binding domain"/>
    <property type="match status" value="1"/>
</dbReference>
<feature type="compositionally biased region" description="Low complexity" evidence="3">
    <location>
        <begin position="230"/>
        <end position="243"/>
    </location>
</feature>
<protein>
    <submittedName>
        <fullName evidence="5">Basic helix-loop-helix protein</fullName>
    </submittedName>
</protein>
<dbReference type="GO" id="GO:0046983">
    <property type="term" value="F:protein dimerization activity"/>
    <property type="evidence" value="ECO:0007669"/>
    <property type="project" value="InterPro"/>
</dbReference>
<sequence>MSSADNSSVLLAVKDKAGKKRGASKLATIAPRTADEQTLMAAAAAATAAVASNEHANEAEHEMGEEDASDEAVSETDANGKAKRKRADGLGPGSEEWERLRKDNHKEVERRRREVINQGIDRLALLIPGVEKNKGKVIAQAVEYIHILKTTEEKNIEKWTIEKLLADQAISELTAQVEALKNENKKLRRAAKRDKDQDSGAEDLASDPAAQDPSSLGQGEAPEDDDEDMGASSAAAATAAAARKAGKKKKQGGK</sequence>
<evidence type="ECO:0000256" key="3">
    <source>
        <dbReference type="SAM" id="MobiDB-lite"/>
    </source>
</evidence>
<dbReference type="GO" id="GO:0003677">
    <property type="term" value="F:DNA binding"/>
    <property type="evidence" value="ECO:0007669"/>
    <property type="project" value="UniProtKB-KW"/>
</dbReference>
<evidence type="ECO:0000259" key="4">
    <source>
        <dbReference type="PROSITE" id="PS50888"/>
    </source>
</evidence>
<dbReference type="Proteomes" id="UP001149813">
    <property type="component" value="Unassembled WGS sequence"/>
</dbReference>
<feature type="region of interest" description="Disordered" evidence="3">
    <location>
        <begin position="187"/>
        <end position="254"/>
    </location>
</feature>
<organism evidence="5 6">
    <name type="scientific">Coemansia erecta</name>
    <dbReference type="NCBI Taxonomy" id="147472"/>
    <lineage>
        <taxon>Eukaryota</taxon>
        <taxon>Fungi</taxon>
        <taxon>Fungi incertae sedis</taxon>
        <taxon>Zoopagomycota</taxon>
        <taxon>Kickxellomycotina</taxon>
        <taxon>Kickxellomycetes</taxon>
        <taxon>Kickxellales</taxon>
        <taxon>Kickxellaceae</taxon>
        <taxon>Coemansia</taxon>
    </lineage>
</organism>
<dbReference type="CDD" id="cd11398">
    <property type="entry name" value="bHLHzip_scCBP1"/>
    <property type="match status" value="1"/>
</dbReference>
<keyword evidence="2" id="KW-0539">Nucleus</keyword>
<keyword evidence="1" id="KW-0238">DNA-binding</keyword>
<dbReference type="SMART" id="SM00353">
    <property type="entry name" value="HLH"/>
    <property type="match status" value="1"/>
</dbReference>
<dbReference type="PROSITE" id="PS50888">
    <property type="entry name" value="BHLH"/>
    <property type="match status" value="1"/>
</dbReference>
<evidence type="ECO:0000256" key="1">
    <source>
        <dbReference type="ARBA" id="ARBA00023125"/>
    </source>
</evidence>
<dbReference type="GO" id="GO:0005634">
    <property type="term" value="C:nucleus"/>
    <property type="evidence" value="ECO:0007669"/>
    <property type="project" value="TreeGrafter"/>
</dbReference>
<dbReference type="Pfam" id="PF00010">
    <property type="entry name" value="HLH"/>
    <property type="match status" value="1"/>
</dbReference>
<dbReference type="PANTHER" id="PTHR47787:SF1">
    <property type="entry name" value="CENTROMERE-BINDING PROTEIN 1"/>
    <property type="match status" value="1"/>
</dbReference>
<dbReference type="InterPro" id="IPR036638">
    <property type="entry name" value="HLH_DNA-bd_sf"/>
</dbReference>